<dbReference type="Proteomes" id="UP000287247">
    <property type="component" value="Unassembled WGS sequence"/>
</dbReference>
<dbReference type="SUPFAM" id="SSF52980">
    <property type="entry name" value="Restriction endonuclease-like"/>
    <property type="match status" value="1"/>
</dbReference>
<dbReference type="PANTHER" id="PTHR34107">
    <property type="entry name" value="SLL0198 PROTEIN-RELATED"/>
    <property type="match status" value="1"/>
</dbReference>
<dbReference type="AlphaFoldDB" id="A0A401IHK1"/>
<dbReference type="CDD" id="cd06260">
    <property type="entry name" value="DUF820-like"/>
    <property type="match status" value="1"/>
</dbReference>
<sequence length="190" mass="22421">MLKTQESLYTFEEYCNYNDDPDNRYELVNGKLEIMNPPTFRHLLIAKFLEQEFDKQIKQLNLPWVCLKDAGIRTGWRKSRLPDLYIIPLEEIREYLDKSAISETPPLLVVEVISPDSIKRDYRYKRSEYAALGIPEYWIIDPLENTISILQLEDGFYEEKKFTNQDTIISLTFPELSLTVTKVLESEKND</sequence>
<comment type="caution">
    <text evidence="2">The sequence shown here is derived from an EMBL/GenBank/DDBJ whole genome shotgun (WGS) entry which is preliminary data.</text>
</comment>
<dbReference type="Gene3D" id="3.90.1570.10">
    <property type="entry name" value="tt1808, chain A"/>
    <property type="match status" value="1"/>
</dbReference>
<dbReference type="Pfam" id="PF05685">
    <property type="entry name" value="Uma2"/>
    <property type="match status" value="1"/>
</dbReference>
<accession>A0A401IHK1</accession>
<name>A0A401IHK1_APHSA</name>
<evidence type="ECO:0000313" key="2">
    <source>
        <dbReference type="EMBL" id="GBF80680.1"/>
    </source>
</evidence>
<dbReference type="InterPro" id="IPR011335">
    <property type="entry name" value="Restrct_endonuc-II-like"/>
</dbReference>
<proteinExistence type="predicted"/>
<dbReference type="InterPro" id="IPR012296">
    <property type="entry name" value="Nuclease_put_TT1808"/>
</dbReference>
<evidence type="ECO:0000313" key="3">
    <source>
        <dbReference type="Proteomes" id="UP000287247"/>
    </source>
</evidence>
<dbReference type="InterPro" id="IPR008538">
    <property type="entry name" value="Uma2"/>
</dbReference>
<dbReference type="OrthoDB" id="428427at2"/>
<dbReference type="PANTHER" id="PTHR34107:SF2">
    <property type="entry name" value="SLL0888 PROTEIN"/>
    <property type="match status" value="1"/>
</dbReference>
<dbReference type="RefSeq" id="WP_124970264.1">
    <property type="nucleotide sequence ID" value="NZ_BDQK01000013.1"/>
</dbReference>
<gene>
    <name evidence="2" type="ORF">AsFPU1_2084</name>
</gene>
<organism evidence="2 3">
    <name type="scientific">Aphanothece sacrum FPU1</name>
    <dbReference type="NCBI Taxonomy" id="1920663"/>
    <lineage>
        <taxon>Bacteria</taxon>
        <taxon>Bacillati</taxon>
        <taxon>Cyanobacteriota</taxon>
        <taxon>Cyanophyceae</taxon>
        <taxon>Oscillatoriophycideae</taxon>
        <taxon>Chroococcales</taxon>
        <taxon>Aphanothecaceae</taxon>
        <taxon>Aphanothece</taxon>
    </lineage>
</organism>
<feature type="domain" description="Putative restriction endonuclease" evidence="1">
    <location>
        <begin position="11"/>
        <end position="180"/>
    </location>
</feature>
<dbReference type="EMBL" id="BDQK01000013">
    <property type="protein sequence ID" value="GBF80680.1"/>
    <property type="molecule type" value="Genomic_DNA"/>
</dbReference>
<protein>
    <recommendedName>
        <fullName evidence="1">Putative restriction endonuclease domain-containing protein</fullName>
    </recommendedName>
</protein>
<reference evidence="3" key="1">
    <citation type="submission" date="2017-05" db="EMBL/GenBank/DDBJ databases">
        <title>Physiological properties and genetic analysis related to exopolysaccharide production of fresh-water unicellular cyanobacterium Aphanothece sacrum, Suizenji Nori, that has been cultured as a food source in Japan.</title>
        <authorList>
            <person name="Kanesaki Y."/>
            <person name="Yoshikawa S."/>
            <person name="Ohki K."/>
        </authorList>
    </citation>
    <scope>NUCLEOTIDE SEQUENCE [LARGE SCALE GENOMIC DNA]</scope>
    <source>
        <strain evidence="3">FPU1</strain>
    </source>
</reference>
<keyword evidence="3" id="KW-1185">Reference proteome</keyword>
<evidence type="ECO:0000259" key="1">
    <source>
        <dbReference type="Pfam" id="PF05685"/>
    </source>
</evidence>